<gene>
    <name evidence="10" type="ORF">LCGC14_0556040</name>
</gene>
<dbReference type="InterPro" id="IPR014721">
    <property type="entry name" value="Ribsml_uS5_D2-typ_fold_subgr"/>
</dbReference>
<dbReference type="InterPro" id="IPR004424">
    <property type="entry name" value="IspE"/>
</dbReference>
<dbReference type="NCBIfam" id="NF011202">
    <property type="entry name" value="PRK14608.1"/>
    <property type="match status" value="1"/>
</dbReference>
<evidence type="ECO:0000256" key="7">
    <source>
        <dbReference type="ARBA" id="ARBA00032554"/>
    </source>
</evidence>
<dbReference type="NCBIfam" id="TIGR00154">
    <property type="entry name" value="ispE"/>
    <property type="match status" value="1"/>
</dbReference>
<dbReference type="PIRSF" id="PIRSF010376">
    <property type="entry name" value="IspE"/>
    <property type="match status" value="1"/>
</dbReference>
<evidence type="ECO:0000256" key="1">
    <source>
        <dbReference type="ARBA" id="ARBA00009684"/>
    </source>
</evidence>
<name>A0A0F9RN99_9ZZZZ</name>
<dbReference type="AlphaFoldDB" id="A0A0F9RN99"/>
<organism evidence="10">
    <name type="scientific">marine sediment metagenome</name>
    <dbReference type="NCBI Taxonomy" id="412755"/>
    <lineage>
        <taxon>unclassified sequences</taxon>
        <taxon>metagenomes</taxon>
        <taxon>ecological metagenomes</taxon>
    </lineage>
</organism>
<dbReference type="InterPro" id="IPR036554">
    <property type="entry name" value="GHMP_kinase_C_sf"/>
</dbReference>
<dbReference type="EC" id="2.7.1.148" evidence="2"/>
<keyword evidence="6" id="KW-0067">ATP-binding</keyword>
<dbReference type="GO" id="GO:0016114">
    <property type="term" value="P:terpenoid biosynthetic process"/>
    <property type="evidence" value="ECO:0007669"/>
    <property type="project" value="InterPro"/>
</dbReference>
<dbReference type="Pfam" id="PF00288">
    <property type="entry name" value="GHMP_kinases_N"/>
    <property type="match status" value="1"/>
</dbReference>
<dbReference type="Pfam" id="PF08544">
    <property type="entry name" value="GHMP_kinases_C"/>
    <property type="match status" value="1"/>
</dbReference>
<keyword evidence="5" id="KW-0418">Kinase</keyword>
<comment type="caution">
    <text evidence="10">The sequence shown here is derived from an EMBL/GenBank/DDBJ whole genome shotgun (WGS) entry which is preliminary data.</text>
</comment>
<evidence type="ECO:0000256" key="2">
    <source>
        <dbReference type="ARBA" id="ARBA00012052"/>
    </source>
</evidence>
<evidence type="ECO:0000313" key="10">
    <source>
        <dbReference type="EMBL" id="KKN58035.1"/>
    </source>
</evidence>
<evidence type="ECO:0000256" key="5">
    <source>
        <dbReference type="ARBA" id="ARBA00022777"/>
    </source>
</evidence>
<dbReference type="Gene3D" id="3.30.70.890">
    <property type="entry name" value="GHMP kinase, C-terminal domain"/>
    <property type="match status" value="1"/>
</dbReference>
<dbReference type="Gene3D" id="3.30.230.10">
    <property type="match status" value="1"/>
</dbReference>
<keyword evidence="4" id="KW-0547">Nucleotide-binding</keyword>
<dbReference type="HAMAP" id="MF_00061">
    <property type="entry name" value="IspE"/>
    <property type="match status" value="1"/>
</dbReference>
<dbReference type="SUPFAM" id="SSF54211">
    <property type="entry name" value="Ribosomal protein S5 domain 2-like"/>
    <property type="match status" value="1"/>
</dbReference>
<feature type="domain" description="GHMP kinase C-terminal" evidence="9">
    <location>
        <begin position="213"/>
        <end position="272"/>
    </location>
</feature>
<evidence type="ECO:0000256" key="4">
    <source>
        <dbReference type="ARBA" id="ARBA00022741"/>
    </source>
</evidence>
<dbReference type="InterPro" id="IPR020568">
    <property type="entry name" value="Ribosomal_Su5_D2-typ_SF"/>
</dbReference>
<dbReference type="PANTHER" id="PTHR43527">
    <property type="entry name" value="4-DIPHOSPHOCYTIDYL-2-C-METHYL-D-ERYTHRITOL KINASE, CHLOROPLASTIC"/>
    <property type="match status" value="1"/>
</dbReference>
<dbReference type="SUPFAM" id="SSF55060">
    <property type="entry name" value="GHMP Kinase, C-terminal domain"/>
    <property type="match status" value="1"/>
</dbReference>
<dbReference type="PANTHER" id="PTHR43527:SF2">
    <property type="entry name" value="4-DIPHOSPHOCYTIDYL-2-C-METHYL-D-ERYTHRITOL KINASE, CHLOROPLASTIC"/>
    <property type="match status" value="1"/>
</dbReference>
<evidence type="ECO:0000256" key="6">
    <source>
        <dbReference type="ARBA" id="ARBA00022840"/>
    </source>
</evidence>
<proteinExistence type="inferred from homology"/>
<comment type="similarity">
    <text evidence="1">Belongs to the GHMP kinase family. IspE subfamily.</text>
</comment>
<dbReference type="EMBL" id="LAZR01000779">
    <property type="protein sequence ID" value="KKN58035.1"/>
    <property type="molecule type" value="Genomic_DNA"/>
</dbReference>
<feature type="domain" description="GHMP kinase N-terminal" evidence="8">
    <location>
        <begin position="76"/>
        <end position="140"/>
    </location>
</feature>
<dbReference type="GO" id="GO:0050515">
    <property type="term" value="F:4-(cytidine 5'-diphospho)-2-C-methyl-D-erythritol kinase activity"/>
    <property type="evidence" value="ECO:0007669"/>
    <property type="project" value="UniProtKB-EC"/>
</dbReference>
<protein>
    <recommendedName>
        <fullName evidence="2">4-(cytidine 5'-diphospho)-2-C-methyl-D-erythritol kinase</fullName>
        <ecNumber evidence="2">2.7.1.148</ecNumber>
    </recommendedName>
    <alternativeName>
        <fullName evidence="7">4-(cytidine-5'-diphospho)-2-C-methyl-D-erythritol kinase</fullName>
    </alternativeName>
</protein>
<dbReference type="InterPro" id="IPR013750">
    <property type="entry name" value="GHMP_kinase_C_dom"/>
</dbReference>
<accession>A0A0F9RN99</accession>
<dbReference type="GO" id="GO:0005524">
    <property type="term" value="F:ATP binding"/>
    <property type="evidence" value="ECO:0007669"/>
    <property type="project" value="UniProtKB-KW"/>
</dbReference>
<evidence type="ECO:0000259" key="9">
    <source>
        <dbReference type="Pfam" id="PF08544"/>
    </source>
</evidence>
<evidence type="ECO:0000256" key="3">
    <source>
        <dbReference type="ARBA" id="ARBA00022679"/>
    </source>
</evidence>
<sequence>MKSNGAALGLAASRPAWAKVNLTLHVTGQRADGYHLLDSLVVRAEVGDMLNVAPSEKLELYIDGPFANGAPLDDRNLVIRAARLLDEGKGRGARLHLTKGLPAAAGIGGGSADAAAALQTLSVHWGVPIPKDVSRLGADVPVCLHSLPQRMRGVGEDLSPAGPLPQCWLVLVNPNVSVSTPEIFAGMDSRANPPMPQVLPVFETAAAFAAWLGTQRNDLEPVAVQAVPEIAGCLHTLQDALLARMSGSGATCFGLYENDTSARHAAARIEKNHPEWWVVAAPVIS</sequence>
<keyword evidence="3" id="KW-0808">Transferase</keyword>
<dbReference type="InterPro" id="IPR006204">
    <property type="entry name" value="GHMP_kinase_N_dom"/>
</dbReference>
<evidence type="ECO:0000259" key="8">
    <source>
        <dbReference type="Pfam" id="PF00288"/>
    </source>
</evidence>
<reference evidence="10" key="1">
    <citation type="journal article" date="2015" name="Nature">
        <title>Complex archaea that bridge the gap between prokaryotes and eukaryotes.</title>
        <authorList>
            <person name="Spang A."/>
            <person name="Saw J.H."/>
            <person name="Jorgensen S.L."/>
            <person name="Zaremba-Niedzwiedzka K."/>
            <person name="Martijn J."/>
            <person name="Lind A.E."/>
            <person name="van Eijk R."/>
            <person name="Schleper C."/>
            <person name="Guy L."/>
            <person name="Ettema T.J."/>
        </authorList>
    </citation>
    <scope>NUCLEOTIDE SEQUENCE</scope>
</reference>